<keyword evidence="3" id="KW-0812">Transmembrane</keyword>
<accession>A0A3P9IR71</accession>
<reference evidence="10 11" key="2">
    <citation type="submission" date="2017-04" db="EMBL/GenBank/DDBJ databases">
        <title>CpG methylation of centromeres and impact of large insertions on vertebrate speciation.</title>
        <authorList>
            <person name="Ichikawa K."/>
            <person name="Yoshimura J."/>
            <person name="Morishita S."/>
        </authorList>
    </citation>
    <scope>NUCLEOTIDE SEQUENCE</scope>
    <source>
        <strain evidence="10 11">HSOK</strain>
    </source>
</reference>
<dbReference type="InterPro" id="IPR036880">
    <property type="entry name" value="Kunitz_BPTI_sf"/>
</dbReference>
<dbReference type="InterPro" id="IPR002223">
    <property type="entry name" value="Kunitz_BPTI"/>
</dbReference>
<dbReference type="CDD" id="cd22623">
    <property type="entry name" value="Kunitz_HAI1_1-like"/>
    <property type="match status" value="1"/>
</dbReference>
<dbReference type="InterPro" id="IPR013783">
    <property type="entry name" value="Ig-like_fold"/>
</dbReference>
<feature type="signal peptide" evidence="7">
    <location>
        <begin position="1"/>
        <end position="22"/>
    </location>
</feature>
<organism evidence="10 11">
    <name type="scientific">Oryzias latipes</name>
    <name type="common">Japanese rice fish</name>
    <name type="synonym">Japanese killifish</name>
    <dbReference type="NCBI Taxonomy" id="8090"/>
    <lineage>
        <taxon>Eukaryota</taxon>
        <taxon>Metazoa</taxon>
        <taxon>Chordata</taxon>
        <taxon>Craniata</taxon>
        <taxon>Vertebrata</taxon>
        <taxon>Euteleostomi</taxon>
        <taxon>Actinopterygii</taxon>
        <taxon>Neopterygii</taxon>
        <taxon>Teleostei</taxon>
        <taxon>Neoteleostei</taxon>
        <taxon>Acanthomorphata</taxon>
        <taxon>Ovalentaria</taxon>
        <taxon>Atherinomorphae</taxon>
        <taxon>Beloniformes</taxon>
        <taxon>Adrianichthyidae</taxon>
        <taxon>Oryziinae</taxon>
        <taxon>Oryzias</taxon>
    </lineage>
</organism>
<evidence type="ECO:0000256" key="5">
    <source>
        <dbReference type="ARBA" id="ARBA00023157"/>
    </source>
</evidence>
<evidence type="ECO:0000259" key="9">
    <source>
        <dbReference type="PROSITE" id="PS50986"/>
    </source>
</evidence>
<sequence length="491" mass="53991">MSRCGSLPLLLLLIILLPGGGAEECSDSFRRGKDNFVLDTAEAVKNGAAPLASERAASIQDCVELCCGDERCNLAMLVPADPTDDDPSPVCALFNCVYRSKFVCDFTTQEGYQSSIRNLVYDKYLQGPGEPTHTLAHLPPVTAHLLHSSIANAGRDIIAQPGRPVLLSGIESLLLNEAHITKYQWILEQGDSDVVIEETDQTDTVKLTNLKEGSYLFLLTITDTNGETSKANVSVIVITPEMSIGYCMAPLKVGPCRAAFPRWQYNATQGLCTEFHFGGCNANENNYLSENDCMSACQGVKGKPLKISPKKTSVTNDKDCSIYCFSRFKTENFFCCDTYSQKLRGPYNKVCSSSVNHTFSRLLSINLSERKIQCTDAPSTGPCRASIPRWFYDPLKLKCYSFIFGGCNGNENNFEDETTCMETCKDVSGTNYTHVIHKICGGSASLTSKERKAVAGFLPCLLESNVLSVQFAHLHRTLCLWTQAPKFCSQM</sequence>
<dbReference type="InterPro" id="IPR020901">
    <property type="entry name" value="Prtase_inh_Kunz-CS"/>
</dbReference>
<evidence type="ECO:0000313" key="10">
    <source>
        <dbReference type="Ensembl" id="ENSORLP00015022437.1"/>
    </source>
</evidence>
<dbReference type="PRINTS" id="PR00759">
    <property type="entry name" value="BASICPTASE"/>
</dbReference>
<dbReference type="PROSITE" id="PS50279">
    <property type="entry name" value="BPTI_KUNITZ_2"/>
    <property type="match status" value="2"/>
</dbReference>
<reference key="1">
    <citation type="journal article" date="2007" name="Nature">
        <title>The medaka draft genome and insights into vertebrate genome evolution.</title>
        <authorList>
            <person name="Kasahara M."/>
            <person name="Naruse K."/>
            <person name="Sasaki S."/>
            <person name="Nakatani Y."/>
            <person name="Qu W."/>
            <person name="Ahsan B."/>
            <person name="Yamada T."/>
            <person name="Nagayasu Y."/>
            <person name="Doi K."/>
            <person name="Kasai Y."/>
            <person name="Jindo T."/>
            <person name="Kobayashi D."/>
            <person name="Shimada A."/>
            <person name="Toyoda A."/>
            <person name="Kuroki Y."/>
            <person name="Fujiyama A."/>
            <person name="Sasaki T."/>
            <person name="Shimizu A."/>
            <person name="Asakawa S."/>
            <person name="Shimizu N."/>
            <person name="Hashimoto S."/>
            <person name="Yang J."/>
            <person name="Lee Y."/>
            <person name="Matsushima K."/>
            <person name="Sugano S."/>
            <person name="Sakaizumi M."/>
            <person name="Narita T."/>
            <person name="Ohishi K."/>
            <person name="Haga S."/>
            <person name="Ohta F."/>
            <person name="Nomoto H."/>
            <person name="Nogata K."/>
            <person name="Morishita T."/>
            <person name="Endo T."/>
            <person name="Shin-I T."/>
            <person name="Takeda H."/>
            <person name="Morishita S."/>
            <person name="Kohara Y."/>
        </authorList>
    </citation>
    <scope>NUCLEOTIDE SEQUENCE [LARGE SCALE GENOMIC DNA]</scope>
    <source>
        <strain>Hd-rR</strain>
    </source>
</reference>
<evidence type="ECO:0000256" key="3">
    <source>
        <dbReference type="ARBA" id="ARBA00022989"/>
    </source>
</evidence>
<evidence type="ECO:0000256" key="2">
    <source>
        <dbReference type="ARBA" id="ARBA00022729"/>
    </source>
</evidence>
<dbReference type="PANTHER" id="PTHR46750">
    <property type="entry name" value="KUNITZ-TYPE PROTEASE INHIBITOR 1"/>
    <property type="match status" value="1"/>
</dbReference>
<dbReference type="Pfam" id="PF07502">
    <property type="entry name" value="MANEC"/>
    <property type="match status" value="1"/>
</dbReference>
<dbReference type="Ensembl" id="ENSORLT00015013015.1">
    <property type="protein sequence ID" value="ENSORLP00015022437.1"/>
    <property type="gene ID" value="ENSORLG00015001876.1"/>
</dbReference>
<dbReference type="CDD" id="cd22624">
    <property type="entry name" value="Kunitz_HAI1_2-like"/>
    <property type="match status" value="1"/>
</dbReference>
<feature type="domain" description="MANSC" evidence="9">
    <location>
        <begin position="32"/>
        <end position="115"/>
    </location>
</feature>
<evidence type="ECO:0000313" key="11">
    <source>
        <dbReference type="Proteomes" id="UP000265200"/>
    </source>
</evidence>
<dbReference type="SMART" id="SM00765">
    <property type="entry name" value="MANEC"/>
    <property type="match status" value="1"/>
</dbReference>
<evidence type="ECO:0000256" key="4">
    <source>
        <dbReference type="ARBA" id="ARBA00023136"/>
    </source>
</evidence>
<dbReference type="InterPro" id="IPR013980">
    <property type="entry name" value="MANSC_dom"/>
</dbReference>
<keyword evidence="4" id="KW-0472">Membrane</keyword>
<dbReference type="Pfam" id="PF22352">
    <property type="entry name" value="K319L-like_PKD"/>
    <property type="match status" value="1"/>
</dbReference>
<dbReference type="InterPro" id="IPR035986">
    <property type="entry name" value="PKD_dom_sf"/>
</dbReference>
<evidence type="ECO:0000256" key="1">
    <source>
        <dbReference type="ARBA" id="ARBA00004370"/>
    </source>
</evidence>
<proteinExistence type="predicted"/>
<dbReference type="SUPFAM" id="SSF57362">
    <property type="entry name" value="BPTI-like"/>
    <property type="match status" value="2"/>
</dbReference>
<evidence type="ECO:0000256" key="7">
    <source>
        <dbReference type="SAM" id="SignalP"/>
    </source>
</evidence>
<dbReference type="PANTHER" id="PTHR46750:SF1">
    <property type="entry name" value="KUNITZ-TYPE PROTEASE INHIBITOR 1"/>
    <property type="match status" value="1"/>
</dbReference>
<dbReference type="SMART" id="SM00131">
    <property type="entry name" value="KU"/>
    <property type="match status" value="2"/>
</dbReference>
<protein>
    <submittedName>
        <fullName evidence="10">Kunitz-type protease inhibitor 1</fullName>
    </submittedName>
</protein>
<dbReference type="AlphaFoldDB" id="A0A3P9IR71"/>
<dbReference type="Pfam" id="PF00014">
    <property type="entry name" value="Kunitz_BPTI"/>
    <property type="match status" value="2"/>
</dbReference>
<dbReference type="GO" id="GO:0016020">
    <property type="term" value="C:membrane"/>
    <property type="evidence" value="ECO:0007669"/>
    <property type="project" value="UniProtKB-SubCell"/>
</dbReference>
<keyword evidence="2 7" id="KW-0732">Signal</keyword>
<keyword evidence="3" id="KW-1133">Transmembrane helix</keyword>
<feature type="domain" description="BPTI/Kunitz inhibitor" evidence="8">
    <location>
        <begin position="247"/>
        <end position="297"/>
    </location>
</feature>
<dbReference type="PROSITE" id="PS00280">
    <property type="entry name" value="BPTI_KUNITZ_1"/>
    <property type="match status" value="2"/>
</dbReference>
<evidence type="ECO:0000256" key="6">
    <source>
        <dbReference type="ARBA" id="ARBA00023180"/>
    </source>
</evidence>
<reference evidence="10" key="3">
    <citation type="submission" date="2025-08" db="UniProtKB">
        <authorList>
            <consortium name="Ensembl"/>
        </authorList>
    </citation>
    <scope>IDENTIFICATION</scope>
    <source>
        <strain evidence="10">HSOK</strain>
    </source>
</reference>
<dbReference type="Gene3D" id="4.10.410.10">
    <property type="entry name" value="Pancreatic trypsin inhibitor Kunitz domain"/>
    <property type="match status" value="2"/>
</dbReference>
<evidence type="ECO:0000259" key="8">
    <source>
        <dbReference type="PROSITE" id="PS50279"/>
    </source>
</evidence>
<feature type="domain" description="BPTI/Kunitz inhibitor" evidence="8">
    <location>
        <begin position="374"/>
        <end position="424"/>
    </location>
</feature>
<name>A0A3P9IR71_ORYLA</name>
<dbReference type="SUPFAM" id="SSF49299">
    <property type="entry name" value="PKD domain"/>
    <property type="match status" value="1"/>
</dbReference>
<dbReference type="Gene3D" id="2.60.40.10">
    <property type="entry name" value="Immunoglobulins"/>
    <property type="match status" value="1"/>
</dbReference>
<comment type="subcellular location">
    <subcellularLocation>
        <location evidence="1">Membrane</location>
    </subcellularLocation>
</comment>
<reference evidence="10" key="4">
    <citation type="submission" date="2025-09" db="UniProtKB">
        <authorList>
            <consortium name="Ensembl"/>
        </authorList>
    </citation>
    <scope>IDENTIFICATION</scope>
    <source>
        <strain evidence="10">HSOK</strain>
    </source>
</reference>
<dbReference type="GO" id="GO:0004867">
    <property type="term" value="F:serine-type endopeptidase inhibitor activity"/>
    <property type="evidence" value="ECO:0007669"/>
    <property type="project" value="InterPro"/>
</dbReference>
<dbReference type="InterPro" id="IPR011106">
    <property type="entry name" value="MANSC_N"/>
</dbReference>
<feature type="chain" id="PRO_5018016731" evidence="7">
    <location>
        <begin position="23"/>
        <end position="491"/>
    </location>
</feature>
<keyword evidence="6" id="KW-0325">Glycoprotein</keyword>
<dbReference type="PROSITE" id="PS50986">
    <property type="entry name" value="MANSC"/>
    <property type="match status" value="1"/>
</dbReference>
<dbReference type="Proteomes" id="UP000265200">
    <property type="component" value="Chromosome 24"/>
</dbReference>
<keyword evidence="5" id="KW-1015">Disulfide bond</keyword>